<comment type="subcellular location">
    <subcellularLocation>
        <location evidence="1">Cell membrane</location>
        <topology evidence="1">Multi-pass membrane protein</topology>
    </subcellularLocation>
</comment>
<feature type="region of interest" description="Disordered" evidence="12">
    <location>
        <begin position="614"/>
        <end position="668"/>
    </location>
</feature>
<dbReference type="InterPro" id="IPR001734">
    <property type="entry name" value="Na/solute_symporter"/>
</dbReference>
<evidence type="ECO:0000313" key="15">
    <source>
        <dbReference type="Proteomes" id="UP000494165"/>
    </source>
</evidence>
<feature type="transmembrane region" description="Helical" evidence="13">
    <location>
        <begin position="214"/>
        <end position="236"/>
    </location>
</feature>
<keyword evidence="5 13" id="KW-0812">Transmembrane</keyword>
<dbReference type="NCBIfam" id="TIGR00813">
    <property type="entry name" value="sss"/>
    <property type="match status" value="1"/>
</dbReference>
<dbReference type="EMBL" id="CADEPI010000145">
    <property type="protein sequence ID" value="CAB3377450.1"/>
    <property type="molecule type" value="Genomic_DNA"/>
</dbReference>
<evidence type="ECO:0000256" key="7">
    <source>
        <dbReference type="ARBA" id="ARBA00023053"/>
    </source>
</evidence>
<dbReference type="CDD" id="cd11492">
    <property type="entry name" value="SLC5sbd_NIS-SMVT"/>
    <property type="match status" value="1"/>
</dbReference>
<gene>
    <name evidence="14" type="ORF">CLODIP_2_CD15580</name>
</gene>
<accession>A0A8S1D1V9</accession>
<evidence type="ECO:0000256" key="5">
    <source>
        <dbReference type="ARBA" id="ARBA00022692"/>
    </source>
</evidence>
<reference evidence="14 15" key="1">
    <citation type="submission" date="2020-04" db="EMBL/GenBank/DDBJ databases">
        <authorList>
            <person name="Alioto T."/>
            <person name="Alioto T."/>
            <person name="Gomez Garrido J."/>
        </authorList>
    </citation>
    <scope>NUCLEOTIDE SEQUENCE [LARGE SCALE GENOMIC DNA]</scope>
</reference>
<name>A0A8S1D1V9_9INSE</name>
<feature type="transmembrane region" description="Helical" evidence="13">
    <location>
        <begin position="379"/>
        <end position="404"/>
    </location>
</feature>
<evidence type="ECO:0000256" key="4">
    <source>
        <dbReference type="ARBA" id="ARBA00022475"/>
    </source>
</evidence>
<evidence type="ECO:0000256" key="9">
    <source>
        <dbReference type="ARBA" id="ARBA00023136"/>
    </source>
</evidence>
<feature type="transmembrane region" description="Helical" evidence="13">
    <location>
        <begin position="438"/>
        <end position="458"/>
    </location>
</feature>
<dbReference type="PANTHER" id="PTHR42985">
    <property type="entry name" value="SODIUM-COUPLED MONOCARBOXYLATE TRANSPORTER"/>
    <property type="match status" value="1"/>
</dbReference>
<keyword evidence="10" id="KW-0739">Sodium transport</keyword>
<evidence type="ECO:0000256" key="1">
    <source>
        <dbReference type="ARBA" id="ARBA00004651"/>
    </source>
</evidence>
<evidence type="ECO:0000313" key="14">
    <source>
        <dbReference type="EMBL" id="CAB3377450.1"/>
    </source>
</evidence>
<dbReference type="OrthoDB" id="6132759at2759"/>
<keyword evidence="6 13" id="KW-1133">Transmembrane helix</keyword>
<proteinExistence type="inferred from homology"/>
<dbReference type="Gene3D" id="1.20.1730.10">
    <property type="entry name" value="Sodium/glucose cotransporter"/>
    <property type="match status" value="1"/>
</dbReference>
<feature type="transmembrane region" description="Helical" evidence="13">
    <location>
        <begin position="68"/>
        <end position="87"/>
    </location>
</feature>
<dbReference type="Proteomes" id="UP000494165">
    <property type="component" value="Unassembled WGS sequence"/>
</dbReference>
<feature type="transmembrane region" description="Helical" evidence="13">
    <location>
        <begin position="470"/>
        <end position="491"/>
    </location>
</feature>
<dbReference type="PROSITE" id="PS50283">
    <property type="entry name" value="NA_SOLUT_SYMP_3"/>
    <property type="match status" value="1"/>
</dbReference>
<evidence type="ECO:0000256" key="11">
    <source>
        <dbReference type="RuleBase" id="RU362091"/>
    </source>
</evidence>
<feature type="transmembrane region" description="Helical" evidence="13">
    <location>
        <begin position="108"/>
        <end position="127"/>
    </location>
</feature>
<dbReference type="InterPro" id="IPR038377">
    <property type="entry name" value="Na/Glc_symporter_sf"/>
</dbReference>
<evidence type="ECO:0000256" key="13">
    <source>
        <dbReference type="SAM" id="Phobius"/>
    </source>
</evidence>
<evidence type="ECO:0000256" key="8">
    <source>
        <dbReference type="ARBA" id="ARBA00023065"/>
    </source>
</evidence>
<evidence type="ECO:0000256" key="3">
    <source>
        <dbReference type="ARBA" id="ARBA00022448"/>
    </source>
</evidence>
<dbReference type="GO" id="GO:0015293">
    <property type="term" value="F:symporter activity"/>
    <property type="evidence" value="ECO:0007669"/>
    <property type="project" value="TreeGrafter"/>
</dbReference>
<dbReference type="GO" id="GO:0006814">
    <property type="term" value="P:sodium ion transport"/>
    <property type="evidence" value="ECO:0007669"/>
    <property type="project" value="UniProtKB-KW"/>
</dbReference>
<sequence>MSGDGGFGEDLIMVDEQLSSSTLRGDSFISPSSPLLMDDLSLGPDTPSTTPGTAQLPSQLAMFGLLDYTVFSAMLAMSALIGVYFAFFAKQKQNTTAEYLMGGKKMGIFPVSMSLIASYISGITLLGMPAEIYVYGTQYWSVLIAILLMSIGCGVFFLPVFYKLQLNTSYEYLQLRFDRRVRLLGSFLYIISTLLYIPIVVYIPALAFSQVTGVNLHLVTPLVCLVCIFYTSLGGMKAVVWTDALQTILMFGGAIVVVVVGTVAVGGIDVVWRRSEMSERIEFFNMDPSPTVRHTFWNIAFGSFFGWITHISVNQGMVQRFLAMPSINKARIMLFIFCVGVMVIVSVSCYTGLLIYATYHDCDRVTTKIIHASDQLLPYFVMDVTGFIPGLPGLFMAGVFSAALSSMSTGLNSMAGVIFEDYIKPRLSGKVSEARASLMMKIICAAIGVFCVCMVFIVENLGGVLQVSGSLGGVTNGPMLGIFTLGMFFPWANSIGTFVGGVAGLLVMSWISFGTQAAIAAKLITFPKKPVSVAGCTHLYPDALSSIVDDPLLPVEVQEEPLSIYNLSYTLYSLTGLVVVLVVGMLVSYVTGFQDPEQLDLDLLTPPIQRFFRKKGDEQGKANGRPARANGDVENPKLMEALLSSADNDDKRGRTEQQGATDEEPQAS</sequence>
<evidence type="ECO:0000256" key="6">
    <source>
        <dbReference type="ARBA" id="ARBA00022989"/>
    </source>
</evidence>
<feature type="transmembrane region" description="Helical" evidence="13">
    <location>
        <begin position="248"/>
        <end position="268"/>
    </location>
</feature>
<protein>
    <recommendedName>
        <fullName evidence="16">Sodium-coupled monocarboxylate transporter 1</fullName>
    </recommendedName>
</protein>
<feature type="transmembrane region" description="Helical" evidence="13">
    <location>
        <begin position="139"/>
        <end position="162"/>
    </location>
</feature>
<keyword evidence="15" id="KW-1185">Reference proteome</keyword>
<evidence type="ECO:0000256" key="10">
    <source>
        <dbReference type="ARBA" id="ARBA00023201"/>
    </source>
</evidence>
<keyword evidence="4" id="KW-1003">Cell membrane</keyword>
<keyword evidence="3" id="KW-0813">Transport</keyword>
<evidence type="ECO:0000256" key="2">
    <source>
        <dbReference type="ARBA" id="ARBA00006434"/>
    </source>
</evidence>
<comment type="caution">
    <text evidence="14">The sequence shown here is derived from an EMBL/GenBank/DDBJ whole genome shotgun (WGS) entry which is preliminary data.</text>
</comment>
<dbReference type="GO" id="GO:0005886">
    <property type="term" value="C:plasma membrane"/>
    <property type="evidence" value="ECO:0007669"/>
    <property type="project" value="UniProtKB-SubCell"/>
</dbReference>
<dbReference type="PANTHER" id="PTHR42985:SF21">
    <property type="entry name" value="SODIUM-DEPENDENT MULTIVITAMIN TRANSPORTER-LIKE PROTEIN"/>
    <property type="match status" value="1"/>
</dbReference>
<feature type="transmembrane region" description="Helical" evidence="13">
    <location>
        <begin position="498"/>
        <end position="521"/>
    </location>
</feature>
<feature type="transmembrane region" description="Helical" evidence="13">
    <location>
        <begin position="295"/>
        <end position="313"/>
    </location>
</feature>
<keyword evidence="7" id="KW-0915">Sodium</keyword>
<dbReference type="AlphaFoldDB" id="A0A8S1D1V9"/>
<dbReference type="InterPro" id="IPR051163">
    <property type="entry name" value="Sodium:Solute_Symporter_SSF"/>
</dbReference>
<feature type="transmembrane region" description="Helical" evidence="13">
    <location>
        <begin position="334"/>
        <end position="359"/>
    </location>
</feature>
<organism evidence="14 15">
    <name type="scientific">Cloeon dipterum</name>
    <dbReference type="NCBI Taxonomy" id="197152"/>
    <lineage>
        <taxon>Eukaryota</taxon>
        <taxon>Metazoa</taxon>
        <taxon>Ecdysozoa</taxon>
        <taxon>Arthropoda</taxon>
        <taxon>Hexapoda</taxon>
        <taxon>Insecta</taxon>
        <taxon>Pterygota</taxon>
        <taxon>Palaeoptera</taxon>
        <taxon>Ephemeroptera</taxon>
        <taxon>Pisciforma</taxon>
        <taxon>Baetidae</taxon>
        <taxon>Cloeon</taxon>
    </lineage>
</organism>
<keyword evidence="9 13" id="KW-0472">Membrane</keyword>
<feature type="transmembrane region" description="Helical" evidence="13">
    <location>
        <begin position="569"/>
        <end position="590"/>
    </location>
</feature>
<feature type="transmembrane region" description="Helical" evidence="13">
    <location>
        <begin position="183"/>
        <end position="208"/>
    </location>
</feature>
<comment type="similarity">
    <text evidence="2 11">Belongs to the sodium:solute symporter (SSF) (TC 2.A.21) family.</text>
</comment>
<keyword evidence="8" id="KW-0406">Ion transport</keyword>
<evidence type="ECO:0008006" key="16">
    <source>
        <dbReference type="Google" id="ProtNLM"/>
    </source>
</evidence>
<evidence type="ECO:0000256" key="12">
    <source>
        <dbReference type="SAM" id="MobiDB-lite"/>
    </source>
</evidence>
<dbReference type="Pfam" id="PF00474">
    <property type="entry name" value="SSF"/>
    <property type="match status" value="1"/>
</dbReference>